<organism evidence="2 3">
    <name type="scientific">Heliocybe sulcata</name>
    <dbReference type="NCBI Taxonomy" id="5364"/>
    <lineage>
        <taxon>Eukaryota</taxon>
        <taxon>Fungi</taxon>
        <taxon>Dikarya</taxon>
        <taxon>Basidiomycota</taxon>
        <taxon>Agaricomycotina</taxon>
        <taxon>Agaricomycetes</taxon>
        <taxon>Gloeophyllales</taxon>
        <taxon>Gloeophyllaceae</taxon>
        <taxon>Heliocybe</taxon>
    </lineage>
</organism>
<dbReference type="Proteomes" id="UP000305948">
    <property type="component" value="Unassembled WGS sequence"/>
</dbReference>
<keyword evidence="3" id="KW-1185">Reference proteome</keyword>
<feature type="region of interest" description="Disordered" evidence="1">
    <location>
        <begin position="129"/>
        <end position="165"/>
    </location>
</feature>
<gene>
    <name evidence="2" type="ORF">OE88DRAFT_1647637</name>
</gene>
<evidence type="ECO:0000313" key="3">
    <source>
        <dbReference type="Proteomes" id="UP000305948"/>
    </source>
</evidence>
<reference evidence="2 3" key="1">
    <citation type="journal article" date="2019" name="Nat. Ecol. Evol.">
        <title>Megaphylogeny resolves global patterns of mushroom evolution.</title>
        <authorList>
            <person name="Varga T."/>
            <person name="Krizsan K."/>
            <person name="Foldi C."/>
            <person name="Dima B."/>
            <person name="Sanchez-Garcia M."/>
            <person name="Sanchez-Ramirez S."/>
            <person name="Szollosi G.J."/>
            <person name="Szarkandi J.G."/>
            <person name="Papp V."/>
            <person name="Albert L."/>
            <person name="Andreopoulos W."/>
            <person name="Angelini C."/>
            <person name="Antonin V."/>
            <person name="Barry K.W."/>
            <person name="Bougher N.L."/>
            <person name="Buchanan P."/>
            <person name="Buyck B."/>
            <person name="Bense V."/>
            <person name="Catcheside P."/>
            <person name="Chovatia M."/>
            <person name="Cooper J."/>
            <person name="Damon W."/>
            <person name="Desjardin D."/>
            <person name="Finy P."/>
            <person name="Geml J."/>
            <person name="Haridas S."/>
            <person name="Hughes K."/>
            <person name="Justo A."/>
            <person name="Karasinski D."/>
            <person name="Kautmanova I."/>
            <person name="Kiss B."/>
            <person name="Kocsube S."/>
            <person name="Kotiranta H."/>
            <person name="LaButti K.M."/>
            <person name="Lechner B.E."/>
            <person name="Liimatainen K."/>
            <person name="Lipzen A."/>
            <person name="Lukacs Z."/>
            <person name="Mihaltcheva S."/>
            <person name="Morgado L.N."/>
            <person name="Niskanen T."/>
            <person name="Noordeloos M.E."/>
            <person name="Ohm R.A."/>
            <person name="Ortiz-Santana B."/>
            <person name="Ovrebo C."/>
            <person name="Racz N."/>
            <person name="Riley R."/>
            <person name="Savchenko A."/>
            <person name="Shiryaev A."/>
            <person name="Soop K."/>
            <person name="Spirin V."/>
            <person name="Szebenyi C."/>
            <person name="Tomsovsky M."/>
            <person name="Tulloss R.E."/>
            <person name="Uehling J."/>
            <person name="Grigoriev I.V."/>
            <person name="Vagvolgyi C."/>
            <person name="Papp T."/>
            <person name="Martin F.M."/>
            <person name="Miettinen O."/>
            <person name="Hibbett D.S."/>
            <person name="Nagy L.G."/>
        </authorList>
    </citation>
    <scope>NUCLEOTIDE SEQUENCE [LARGE SCALE GENOMIC DNA]</scope>
    <source>
        <strain evidence="2 3">OMC1185</strain>
    </source>
</reference>
<proteinExistence type="predicted"/>
<evidence type="ECO:0000313" key="2">
    <source>
        <dbReference type="EMBL" id="TFK47891.1"/>
    </source>
</evidence>
<dbReference type="AlphaFoldDB" id="A0A5C3N2B7"/>
<name>A0A5C3N2B7_9AGAM</name>
<accession>A0A5C3N2B7</accession>
<evidence type="ECO:0000256" key="1">
    <source>
        <dbReference type="SAM" id="MobiDB-lite"/>
    </source>
</evidence>
<protein>
    <submittedName>
        <fullName evidence="2">Uncharacterized protein</fullName>
    </submittedName>
</protein>
<dbReference type="EMBL" id="ML213522">
    <property type="protein sequence ID" value="TFK47891.1"/>
    <property type="molecule type" value="Genomic_DNA"/>
</dbReference>
<feature type="compositionally biased region" description="Basic and acidic residues" evidence="1">
    <location>
        <begin position="129"/>
        <end position="148"/>
    </location>
</feature>
<sequence length="165" mass="17451">MATLRLPGSAPGPLLFVCLDCCTPRAMPVPALRLSFGVGMGTPSSPWIHSCCQGEHSRFWGGLVVSALGGGPKEILNHRSSLSISFTVVANAIPPATLSSSKASSIFAHPPTLFSKVNVIQEVGWRPEERAEGLEGRKGALNRGEDSGASRGRRNLRVGLKESHP</sequence>